<evidence type="ECO:0000313" key="5">
    <source>
        <dbReference type="EMBL" id="SFL91030.1"/>
    </source>
</evidence>
<dbReference type="Gene3D" id="1.10.3680.10">
    <property type="entry name" value="TerB-like"/>
    <property type="match status" value="1"/>
</dbReference>
<organism evidence="5 6">
    <name type="scientific">Halopseudomonas bauzanensis</name>
    <dbReference type="NCBI Taxonomy" id="653930"/>
    <lineage>
        <taxon>Bacteria</taxon>
        <taxon>Pseudomonadati</taxon>
        <taxon>Pseudomonadota</taxon>
        <taxon>Gammaproteobacteria</taxon>
        <taxon>Pseudomonadales</taxon>
        <taxon>Pseudomonadaceae</taxon>
        <taxon>Halopseudomonas</taxon>
    </lineage>
</organism>
<dbReference type="SUPFAM" id="SSF158682">
    <property type="entry name" value="TerB-like"/>
    <property type="match status" value="1"/>
</dbReference>
<dbReference type="Proteomes" id="UP000186904">
    <property type="component" value="Unassembled WGS sequence"/>
</dbReference>
<dbReference type="Proteomes" id="UP000186599">
    <property type="component" value="Unassembled WGS sequence"/>
</dbReference>
<sequence>MADDVIREVRHLKNESDAEGLVTISVSHSHSEQPSKNKKPARWITSDETLSIGGKTISGAYLYHGGLLAAVGRYGIEASLLDESLSVIPSSSTYEDDSLSYWPKYSTISPRCRGAYLSWLEGGRKHPETPIGYVFIYFYGLERRIIADASKANQVSDTEYENISREIFRLISVYYSSPPFRNYAYRLLEWMTIQRPHLVSLNHEEMAKQRLELAFAIQAGTAVLAGSPISADMARSWLYFTEWIPKTPARRCKDQFAKLFCIKYQEKYGAGFIVKPNKRFLKAHYQPASSTLSYISSGESKIPNPVGLKSVQNRLVEIAEQCNEELRPYSSYIGRNEGTEKTLTALALLPKPLFEQEPSSIEFRSWAAEIITEHDGIIPFTDLLGKISPSPVDKLRKATLDTTQLLLDKTGYAYAPDSRFHDAKPTLDGPVVLSNDPLSPEYQPTQTFNEVSMSLRLGAMVASIDGQIDEEEVLFLQGLISGNERLSSNEKSSLFAYFTWRLNSPHNLVSLKSQIQKLSDDAKRGISKILIKTAMADGTISPAEIKQMEKLYVSLGLDKAMLAGDIHGVATLKPLKTETFTASKPRPTGFHLDTDIIAQHEDETRDVQGMLREIFADTEEDTTAEEPVEQSPAILEDDDDGLDPQHRHLYSLLVSKEKWSRDEVHAFCEPLGLMVDGAVEAINDWAFEKVDDAVLDDDGDIYIRLDVAQELEN</sequence>
<dbReference type="InterPro" id="IPR028932">
    <property type="entry name" value="TerB-C"/>
</dbReference>
<evidence type="ECO:0000259" key="3">
    <source>
        <dbReference type="Pfam" id="PF15615"/>
    </source>
</evidence>
<dbReference type="Pfam" id="PF13208">
    <property type="entry name" value="TerB_N"/>
    <property type="match status" value="1"/>
</dbReference>
<evidence type="ECO:0000313" key="4">
    <source>
        <dbReference type="EMBL" id="SER90338.1"/>
    </source>
</evidence>
<protein>
    <submittedName>
        <fullName evidence="5">Tellurite resistance protein TerB</fullName>
    </submittedName>
</protein>
<keyword evidence="6" id="KW-1185">Reference proteome</keyword>
<dbReference type="InterPro" id="IPR029024">
    <property type="entry name" value="TerB-like"/>
</dbReference>
<dbReference type="Pfam" id="PF05099">
    <property type="entry name" value="TerB"/>
    <property type="match status" value="1"/>
</dbReference>
<dbReference type="STRING" id="653930.SAMN05216589_1753"/>
<evidence type="ECO:0000259" key="1">
    <source>
        <dbReference type="Pfam" id="PF05099"/>
    </source>
</evidence>
<proteinExistence type="predicted"/>
<feature type="domain" description="Co-chaperone DjlA N-terminal" evidence="1">
    <location>
        <begin position="457"/>
        <end position="560"/>
    </location>
</feature>
<dbReference type="CDD" id="cd07176">
    <property type="entry name" value="terB"/>
    <property type="match status" value="1"/>
</dbReference>
<dbReference type="Pfam" id="PF15615">
    <property type="entry name" value="TerB_C"/>
    <property type="match status" value="1"/>
</dbReference>
<dbReference type="EMBL" id="FOGN01000002">
    <property type="protein sequence ID" value="SER90338.1"/>
    <property type="molecule type" value="Genomic_DNA"/>
</dbReference>
<evidence type="ECO:0000259" key="2">
    <source>
        <dbReference type="Pfam" id="PF13208"/>
    </source>
</evidence>
<evidence type="ECO:0000313" key="7">
    <source>
        <dbReference type="Proteomes" id="UP000186904"/>
    </source>
</evidence>
<dbReference type="InterPro" id="IPR025266">
    <property type="entry name" value="TerB_N"/>
</dbReference>
<evidence type="ECO:0000313" key="6">
    <source>
        <dbReference type="Proteomes" id="UP000186599"/>
    </source>
</evidence>
<name>A0A1I4LJ91_9GAMM</name>
<reference evidence="6 7" key="1">
    <citation type="submission" date="2016-10" db="EMBL/GenBank/DDBJ databases">
        <authorList>
            <person name="de Groot N.N."/>
        </authorList>
    </citation>
    <scope>NUCLEOTIDE SEQUENCE [LARGE SCALE GENOMIC DNA]</scope>
    <source>
        <strain evidence="5 6">CGMCC 1.9095</strain>
        <strain evidence="4 7">DSM 22558</strain>
    </source>
</reference>
<feature type="domain" description="TerB-C" evidence="3">
    <location>
        <begin position="585"/>
        <end position="712"/>
    </location>
</feature>
<dbReference type="AlphaFoldDB" id="A0A1I4LJ91"/>
<dbReference type="InterPro" id="IPR007791">
    <property type="entry name" value="DjlA_N"/>
</dbReference>
<feature type="domain" description="TerB N-terminal" evidence="2">
    <location>
        <begin position="47"/>
        <end position="241"/>
    </location>
</feature>
<dbReference type="EMBL" id="FOUA01000002">
    <property type="protein sequence ID" value="SFL91030.1"/>
    <property type="molecule type" value="Genomic_DNA"/>
</dbReference>
<gene>
    <name evidence="5" type="ORF">SAMN04487855_1560</name>
    <name evidence="4" type="ORF">SAMN05216589_1753</name>
</gene>
<accession>A0A1I4LJ91</accession>